<keyword evidence="6 9" id="KW-0406">Ion transport</keyword>
<dbReference type="Gene3D" id="1.10.1200.120">
    <property type="entry name" value="Large-conductance mechanosensitive channel, MscL, domain 1"/>
    <property type="match status" value="1"/>
</dbReference>
<keyword evidence="2 9" id="KW-0813">Transport</keyword>
<evidence type="ECO:0000256" key="6">
    <source>
        <dbReference type="ARBA" id="ARBA00023065"/>
    </source>
</evidence>
<keyword evidence="3 9" id="KW-1003">Cell membrane</keyword>
<evidence type="ECO:0000256" key="9">
    <source>
        <dbReference type="HAMAP-Rule" id="MF_00115"/>
    </source>
</evidence>
<dbReference type="EMBL" id="LFVU01000026">
    <property type="protein sequence ID" value="KMT21856.1"/>
    <property type="molecule type" value="Genomic_DNA"/>
</dbReference>
<dbReference type="PANTHER" id="PTHR30266:SF2">
    <property type="entry name" value="LARGE-CONDUCTANCE MECHANOSENSITIVE CHANNEL"/>
    <property type="match status" value="1"/>
</dbReference>
<dbReference type="PANTHER" id="PTHR30266">
    <property type="entry name" value="MECHANOSENSITIVE CHANNEL MSCL"/>
    <property type="match status" value="1"/>
</dbReference>
<dbReference type="OrthoDB" id="9810350at2"/>
<dbReference type="InterPro" id="IPR037673">
    <property type="entry name" value="MSC/AndL"/>
</dbReference>
<feature type="transmembrane region" description="Helical" evidence="9">
    <location>
        <begin position="82"/>
        <end position="102"/>
    </location>
</feature>
<dbReference type="Pfam" id="PF01741">
    <property type="entry name" value="MscL"/>
    <property type="match status" value="1"/>
</dbReference>
<evidence type="ECO:0000313" key="10">
    <source>
        <dbReference type="EMBL" id="KMT21856.1"/>
    </source>
</evidence>
<evidence type="ECO:0000256" key="3">
    <source>
        <dbReference type="ARBA" id="ARBA00022475"/>
    </source>
</evidence>
<evidence type="ECO:0000313" key="11">
    <source>
        <dbReference type="Proteomes" id="UP000036756"/>
    </source>
</evidence>
<dbReference type="PATRIC" id="fig|1121307.3.peg.1479"/>
<organism evidence="10 11">
    <name type="scientific">Clostridium cylindrosporum DSM 605</name>
    <dbReference type="NCBI Taxonomy" id="1121307"/>
    <lineage>
        <taxon>Bacteria</taxon>
        <taxon>Bacillati</taxon>
        <taxon>Bacillota</taxon>
        <taxon>Clostridia</taxon>
        <taxon>Eubacteriales</taxon>
        <taxon>Clostridiaceae</taxon>
        <taxon>Clostridium</taxon>
    </lineage>
</organism>
<dbReference type="NCBIfam" id="TIGR00220">
    <property type="entry name" value="mscL"/>
    <property type="match status" value="1"/>
</dbReference>
<evidence type="ECO:0000256" key="1">
    <source>
        <dbReference type="ARBA" id="ARBA00004141"/>
    </source>
</evidence>
<sequence length="144" mass="16233">MWREFKKFAFKDNVISLAIGVIIGGAFGKIVTSLVNDLFMPVFGYITAGVDFKDLKFVLSPALYGINGSLVKPESAIMYGRFIQNVVDFLVVSFCIFLFVYITNKIMERDCIENMTANNGGKTDKVEDLLVEIRDLLKNQENNK</sequence>
<keyword evidence="8 9" id="KW-0407">Ion channel</keyword>
<comment type="caution">
    <text evidence="9">Lacks conserved residue(s) required for the propagation of feature annotation.</text>
</comment>
<keyword evidence="5 9" id="KW-1133">Transmembrane helix</keyword>
<comment type="similarity">
    <text evidence="9">Belongs to the MscL family.</text>
</comment>
<name>A0A0J8G286_CLOCY</name>
<comment type="subunit">
    <text evidence="9">Homopentamer.</text>
</comment>
<keyword evidence="4 9" id="KW-0812">Transmembrane</keyword>
<evidence type="ECO:0000256" key="4">
    <source>
        <dbReference type="ARBA" id="ARBA00022692"/>
    </source>
</evidence>
<dbReference type="HAMAP" id="MF_00115">
    <property type="entry name" value="MscL"/>
    <property type="match status" value="1"/>
</dbReference>
<dbReference type="STRING" id="1121307.CLCY_3c01270"/>
<dbReference type="Proteomes" id="UP000036756">
    <property type="component" value="Unassembled WGS sequence"/>
</dbReference>
<dbReference type="GO" id="GO:0008381">
    <property type="term" value="F:mechanosensitive monoatomic ion channel activity"/>
    <property type="evidence" value="ECO:0007669"/>
    <property type="project" value="UniProtKB-UniRule"/>
</dbReference>
<dbReference type="InterPro" id="IPR036019">
    <property type="entry name" value="MscL_channel"/>
</dbReference>
<dbReference type="AlphaFoldDB" id="A0A0J8G286"/>
<dbReference type="PRINTS" id="PR01264">
    <property type="entry name" value="MECHCHANNEL"/>
</dbReference>
<evidence type="ECO:0000256" key="2">
    <source>
        <dbReference type="ARBA" id="ARBA00022448"/>
    </source>
</evidence>
<keyword evidence="7 9" id="KW-0472">Membrane</keyword>
<gene>
    <name evidence="9 10" type="primary">mscL</name>
    <name evidence="10" type="ORF">CLCY_3c01270</name>
</gene>
<dbReference type="GO" id="GO:0005886">
    <property type="term" value="C:plasma membrane"/>
    <property type="evidence" value="ECO:0007669"/>
    <property type="project" value="UniProtKB-SubCell"/>
</dbReference>
<dbReference type="InterPro" id="IPR001185">
    <property type="entry name" value="MS_channel"/>
</dbReference>
<dbReference type="SUPFAM" id="SSF81330">
    <property type="entry name" value="Gated mechanosensitive channel"/>
    <property type="match status" value="1"/>
</dbReference>
<reference evidence="10 11" key="1">
    <citation type="submission" date="2015-06" db="EMBL/GenBank/DDBJ databases">
        <title>Draft genome sequence of the purine-degrading Clostridium cylindrosporum HC-1 (DSM 605).</title>
        <authorList>
            <person name="Poehlein A."/>
            <person name="Schiel-Bengelsdorf B."/>
            <person name="Bengelsdorf F."/>
            <person name="Daniel R."/>
            <person name="Duerre P."/>
        </authorList>
    </citation>
    <scope>NUCLEOTIDE SEQUENCE [LARGE SCALE GENOMIC DNA]</scope>
    <source>
        <strain evidence="10 11">DSM 605</strain>
    </source>
</reference>
<accession>A0A0J8G286</accession>
<proteinExistence type="inferred from homology"/>
<keyword evidence="11" id="KW-1185">Reference proteome</keyword>
<evidence type="ECO:0000256" key="8">
    <source>
        <dbReference type="ARBA" id="ARBA00023303"/>
    </source>
</evidence>
<dbReference type="NCBIfam" id="NF001843">
    <property type="entry name" value="PRK00567.1-4"/>
    <property type="match status" value="1"/>
</dbReference>
<evidence type="ECO:0000256" key="7">
    <source>
        <dbReference type="ARBA" id="ARBA00023136"/>
    </source>
</evidence>
<comment type="function">
    <text evidence="9">Channel that opens in response to stretch forces in the membrane lipid bilayer. May participate in the regulation of osmotic pressure changes within the cell.</text>
</comment>
<comment type="subcellular location">
    <subcellularLocation>
        <location evidence="9">Cell membrane</location>
        <topology evidence="9">Multi-pass membrane protein</topology>
    </subcellularLocation>
    <subcellularLocation>
        <location evidence="1">Membrane</location>
        <topology evidence="1">Multi-pass membrane protein</topology>
    </subcellularLocation>
</comment>
<dbReference type="RefSeq" id="WP_048570507.1">
    <property type="nucleotide sequence ID" value="NZ_LFVU01000026.1"/>
</dbReference>
<evidence type="ECO:0000256" key="5">
    <source>
        <dbReference type="ARBA" id="ARBA00022989"/>
    </source>
</evidence>
<comment type="caution">
    <text evidence="10">The sequence shown here is derived from an EMBL/GenBank/DDBJ whole genome shotgun (WGS) entry which is preliminary data.</text>
</comment>
<protein>
    <recommendedName>
        <fullName evidence="9">Large-conductance mechanosensitive channel</fullName>
    </recommendedName>
</protein>